<evidence type="ECO:0000313" key="1">
    <source>
        <dbReference type="EMBL" id="MET8432441.1"/>
    </source>
</evidence>
<dbReference type="Proteomes" id="UP001550044">
    <property type="component" value="Unassembled WGS sequence"/>
</dbReference>
<gene>
    <name evidence="1" type="ORF">ABZV61_06470</name>
</gene>
<comment type="caution">
    <text evidence="1">The sequence shown here is derived from an EMBL/GenBank/DDBJ whole genome shotgun (WGS) entry which is preliminary data.</text>
</comment>
<keyword evidence="2" id="KW-1185">Reference proteome</keyword>
<evidence type="ECO:0000313" key="2">
    <source>
        <dbReference type="Proteomes" id="UP001550044"/>
    </source>
</evidence>
<organism evidence="1 2">
    <name type="scientific">Streptomyces sp. 900116325</name>
    <dbReference type="NCBI Taxonomy" id="3154295"/>
    <lineage>
        <taxon>Bacteria</taxon>
        <taxon>Bacillati</taxon>
        <taxon>Actinomycetota</taxon>
        <taxon>Actinomycetes</taxon>
        <taxon>Kitasatosporales</taxon>
        <taxon>Streptomycetaceae</taxon>
        <taxon>Streptomyces</taxon>
    </lineage>
</organism>
<name>A0ABV2U3N1_9ACTN</name>
<dbReference type="RefSeq" id="WP_356496525.1">
    <property type="nucleotide sequence ID" value="NZ_JBEXEF010000016.1"/>
</dbReference>
<proteinExistence type="predicted"/>
<protein>
    <recommendedName>
        <fullName evidence="3">ABM domain-containing protein</fullName>
    </recommendedName>
</protein>
<accession>A0ABV2U3N1</accession>
<reference evidence="1 2" key="1">
    <citation type="submission" date="2024-06" db="EMBL/GenBank/DDBJ databases">
        <title>The Natural Products Discovery Center: Release of the First 8490 Sequenced Strains for Exploring Actinobacteria Biosynthetic Diversity.</title>
        <authorList>
            <person name="Kalkreuter E."/>
            <person name="Kautsar S.A."/>
            <person name="Yang D."/>
            <person name="Bader C.D."/>
            <person name="Teijaro C.N."/>
            <person name="Fluegel L."/>
            <person name="Davis C.M."/>
            <person name="Simpson J.R."/>
            <person name="Lauterbach L."/>
            <person name="Steele A.D."/>
            <person name="Gui C."/>
            <person name="Meng S."/>
            <person name="Li G."/>
            <person name="Viehrig K."/>
            <person name="Ye F."/>
            <person name="Su P."/>
            <person name="Kiefer A.F."/>
            <person name="Nichols A."/>
            <person name="Cepeda A.J."/>
            <person name="Yan W."/>
            <person name="Fan B."/>
            <person name="Jiang Y."/>
            <person name="Adhikari A."/>
            <person name="Zheng C.-J."/>
            <person name="Schuster L."/>
            <person name="Cowan T.M."/>
            <person name="Smanski M.J."/>
            <person name="Chevrette M.G."/>
            <person name="De Carvalho L.P.S."/>
            <person name="Shen B."/>
        </authorList>
    </citation>
    <scope>NUCLEOTIDE SEQUENCE [LARGE SCALE GENOMIC DNA]</scope>
    <source>
        <strain evidence="1 2">NPDC005137</strain>
    </source>
</reference>
<dbReference type="EMBL" id="JBEXIP010000003">
    <property type="protein sequence ID" value="MET8432441.1"/>
    <property type="molecule type" value="Genomic_DNA"/>
</dbReference>
<sequence>MAIFVHATLSGVTADQYDALHRELQALPEDPFAGCLSQVCTVTDSGVELFDLWESPEAAERFGAVMLPIAEKLGLPMTSGPPKMSQTHRYRVPGA</sequence>
<evidence type="ECO:0008006" key="3">
    <source>
        <dbReference type="Google" id="ProtNLM"/>
    </source>
</evidence>